<name>A0ACC3MWY4_9PEZI</name>
<comment type="caution">
    <text evidence="1">The sequence shown here is derived from an EMBL/GenBank/DDBJ whole genome shotgun (WGS) entry which is preliminary data.</text>
</comment>
<organism evidence="1 2">
    <name type="scientific">Vermiconidia calcicola</name>
    <dbReference type="NCBI Taxonomy" id="1690605"/>
    <lineage>
        <taxon>Eukaryota</taxon>
        <taxon>Fungi</taxon>
        <taxon>Dikarya</taxon>
        <taxon>Ascomycota</taxon>
        <taxon>Pezizomycotina</taxon>
        <taxon>Dothideomycetes</taxon>
        <taxon>Dothideomycetidae</taxon>
        <taxon>Mycosphaerellales</taxon>
        <taxon>Extremaceae</taxon>
        <taxon>Vermiconidia</taxon>
    </lineage>
</organism>
<proteinExistence type="predicted"/>
<reference evidence="1" key="1">
    <citation type="submission" date="2023-07" db="EMBL/GenBank/DDBJ databases">
        <title>Black Yeasts Isolated from many extreme environments.</title>
        <authorList>
            <person name="Coleine C."/>
            <person name="Stajich J.E."/>
            <person name="Selbmann L."/>
        </authorList>
    </citation>
    <scope>NUCLEOTIDE SEQUENCE</scope>
    <source>
        <strain evidence="1">CCFEE 5714</strain>
    </source>
</reference>
<sequence length="580" mass="63165">MPQTIPLAQHLFKRLRQLSCHSIHGVPGDFFLRALDRIRPSGLNWIGNANELCAGYAADGYARAATQLRRHRSAPSPLVGALMTTYGVGELSAINAVAGSHSEHVPVVHLVGTPSRKAMREPNARLPVHHTLGDGRAEVYAEMAKHVICAQAYLQRMANATEAAEAYDGVLEQAVRASLPVYVSLGSDMVELRVPEDLLKKPLKLEPPENEKMAEERAVHQILEMLQKSQAPLLIADGMSYPFDFQSEINELVSLTNIPTMSFTSGKGLVDESSPSWSPALPNTTDYSREADLVMMFGPLLTRWTTIPNTGNTILFDQESVELFGIVTELARSKAVLRALIDKLKEVKFGQRADVGETNFAQTPLGKAVPSASDSITQDSLWPTLSSFLKPEDTLLLANGTPLIGGRSLQLQPDSQVIASPIWNAIGSMLPGAQGIAAAKRDHGLPGRTILLEGDGSFQVTCQAVSDIMRYKLDVTIFIANNAGYTYERWLNGMDAEYNDVPSWRYVEAARFFGAKDNDPSYPILAKRVETWGQLQDVLADEKAGDGKGLKIIDVIMDPKDVPEASKPGLSRASAALRSA</sequence>
<evidence type="ECO:0000313" key="2">
    <source>
        <dbReference type="Proteomes" id="UP001281147"/>
    </source>
</evidence>
<dbReference type="Proteomes" id="UP001281147">
    <property type="component" value="Unassembled WGS sequence"/>
</dbReference>
<accession>A0ACC3MWY4</accession>
<protein>
    <submittedName>
        <fullName evidence="1">Uncharacterized protein</fullName>
    </submittedName>
</protein>
<dbReference type="EMBL" id="JAUTXU010000128">
    <property type="protein sequence ID" value="KAK3705595.1"/>
    <property type="molecule type" value="Genomic_DNA"/>
</dbReference>
<gene>
    <name evidence="1" type="ORF">LTR37_013203</name>
</gene>
<evidence type="ECO:0000313" key="1">
    <source>
        <dbReference type="EMBL" id="KAK3705595.1"/>
    </source>
</evidence>
<keyword evidence="2" id="KW-1185">Reference proteome</keyword>